<evidence type="ECO:0000256" key="1">
    <source>
        <dbReference type="ARBA" id="ARBA00004752"/>
    </source>
</evidence>
<feature type="signal peptide" evidence="8">
    <location>
        <begin position="1"/>
        <end position="22"/>
    </location>
</feature>
<dbReference type="SUPFAM" id="SSF141523">
    <property type="entry name" value="L,D-transpeptidase catalytic domain-like"/>
    <property type="match status" value="1"/>
</dbReference>
<accession>A0A1V3NKE5</accession>
<dbReference type="CDD" id="cd16913">
    <property type="entry name" value="YkuD_like"/>
    <property type="match status" value="1"/>
</dbReference>
<evidence type="ECO:0000256" key="4">
    <source>
        <dbReference type="ARBA" id="ARBA00022960"/>
    </source>
</evidence>
<evidence type="ECO:0000313" key="11">
    <source>
        <dbReference type="Proteomes" id="UP000189462"/>
    </source>
</evidence>
<gene>
    <name evidence="10" type="ORF">B1C78_07375</name>
</gene>
<name>A0A1V3NKE5_9GAMM</name>
<evidence type="ECO:0000256" key="7">
    <source>
        <dbReference type="PROSITE-ProRule" id="PRU01373"/>
    </source>
</evidence>
<keyword evidence="8" id="KW-0732">Signal</keyword>
<dbReference type="Gene3D" id="2.40.440.10">
    <property type="entry name" value="L,D-transpeptidase catalytic domain-like"/>
    <property type="match status" value="1"/>
</dbReference>
<keyword evidence="3" id="KW-0808">Transferase</keyword>
<reference evidence="10 11" key="1">
    <citation type="submission" date="2017-02" db="EMBL/GenBank/DDBJ databases">
        <title>Genomic diversity within the haloalkaliphilic genus Thioalkalivibrio.</title>
        <authorList>
            <person name="Ahn A.-C."/>
            <person name="Meier-Kolthoff J."/>
            <person name="Overmars L."/>
            <person name="Richter M."/>
            <person name="Woyke T."/>
            <person name="Sorokin D.Y."/>
            <person name="Muyzer G."/>
        </authorList>
    </citation>
    <scope>NUCLEOTIDE SEQUENCE [LARGE SCALE GENOMIC DNA]</scope>
    <source>
        <strain evidence="10 11">ALJD</strain>
    </source>
</reference>
<dbReference type="PANTHER" id="PTHR36699">
    <property type="entry name" value="LD-TRANSPEPTIDASE"/>
    <property type="match status" value="1"/>
</dbReference>
<dbReference type="GO" id="GO:0009252">
    <property type="term" value="P:peptidoglycan biosynthetic process"/>
    <property type="evidence" value="ECO:0007669"/>
    <property type="project" value="UniProtKB-UniPathway"/>
</dbReference>
<dbReference type="PANTHER" id="PTHR36699:SF1">
    <property type="entry name" value="L,D-TRANSPEPTIDASE YAFK-RELATED"/>
    <property type="match status" value="1"/>
</dbReference>
<feature type="domain" description="L,D-TPase catalytic" evidence="9">
    <location>
        <begin position="38"/>
        <end position="174"/>
    </location>
</feature>
<feature type="chain" id="PRO_5013205989" description="L,D-TPase catalytic domain-containing protein" evidence="8">
    <location>
        <begin position="23"/>
        <end position="175"/>
    </location>
</feature>
<dbReference type="UniPathway" id="UPA00219"/>
<dbReference type="GO" id="GO:0016740">
    <property type="term" value="F:transferase activity"/>
    <property type="evidence" value="ECO:0007669"/>
    <property type="project" value="UniProtKB-KW"/>
</dbReference>
<dbReference type="GO" id="GO:0004180">
    <property type="term" value="F:carboxypeptidase activity"/>
    <property type="evidence" value="ECO:0007669"/>
    <property type="project" value="UniProtKB-ARBA"/>
</dbReference>
<comment type="similarity">
    <text evidence="2">Belongs to the YkuD family.</text>
</comment>
<dbReference type="EMBL" id="MVBK01000040">
    <property type="protein sequence ID" value="OOG25226.1"/>
    <property type="molecule type" value="Genomic_DNA"/>
</dbReference>
<evidence type="ECO:0000256" key="5">
    <source>
        <dbReference type="ARBA" id="ARBA00022984"/>
    </source>
</evidence>
<dbReference type="RefSeq" id="WP_077278505.1">
    <property type="nucleotide sequence ID" value="NZ_MVBK01000040.1"/>
</dbReference>
<dbReference type="InterPro" id="IPR038063">
    <property type="entry name" value="Transpep_catalytic_dom"/>
</dbReference>
<keyword evidence="4 7" id="KW-0133">Cell shape</keyword>
<comment type="pathway">
    <text evidence="1 7">Cell wall biogenesis; peptidoglycan biosynthesis.</text>
</comment>
<organism evidence="10 11">
    <name type="scientific">Thioalkalivibrio denitrificans</name>
    <dbReference type="NCBI Taxonomy" id="108003"/>
    <lineage>
        <taxon>Bacteria</taxon>
        <taxon>Pseudomonadati</taxon>
        <taxon>Pseudomonadota</taxon>
        <taxon>Gammaproteobacteria</taxon>
        <taxon>Chromatiales</taxon>
        <taxon>Ectothiorhodospiraceae</taxon>
        <taxon>Thioalkalivibrio</taxon>
    </lineage>
</organism>
<evidence type="ECO:0000256" key="2">
    <source>
        <dbReference type="ARBA" id="ARBA00005992"/>
    </source>
</evidence>
<feature type="active site" description="Nucleophile" evidence="7">
    <location>
        <position position="150"/>
    </location>
</feature>
<dbReference type="GO" id="GO:0008360">
    <property type="term" value="P:regulation of cell shape"/>
    <property type="evidence" value="ECO:0007669"/>
    <property type="project" value="UniProtKB-UniRule"/>
</dbReference>
<dbReference type="OrthoDB" id="9809748at2"/>
<keyword evidence="11" id="KW-1185">Reference proteome</keyword>
<evidence type="ECO:0000313" key="10">
    <source>
        <dbReference type="EMBL" id="OOG25226.1"/>
    </source>
</evidence>
<comment type="caution">
    <text evidence="10">The sequence shown here is derived from an EMBL/GenBank/DDBJ whole genome shotgun (WGS) entry which is preliminary data.</text>
</comment>
<evidence type="ECO:0000259" key="9">
    <source>
        <dbReference type="PROSITE" id="PS52029"/>
    </source>
</evidence>
<feature type="active site" description="Proton donor/acceptor" evidence="7">
    <location>
        <position position="128"/>
    </location>
</feature>
<evidence type="ECO:0000256" key="6">
    <source>
        <dbReference type="ARBA" id="ARBA00023316"/>
    </source>
</evidence>
<dbReference type="GO" id="GO:0071555">
    <property type="term" value="P:cell wall organization"/>
    <property type="evidence" value="ECO:0007669"/>
    <property type="project" value="UniProtKB-UniRule"/>
</dbReference>
<proteinExistence type="inferred from homology"/>
<protein>
    <recommendedName>
        <fullName evidence="9">L,D-TPase catalytic domain-containing protein</fullName>
    </recommendedName>
</protein>
<sequence length="175" mass="19620">MRLIPGLVASLSLGMFVFGAHADYTPVEALADSLPEADKVLVRKSERRLFLLRNGEPFREYRIALGGNPVGHKLKEGDQRTPEGDYHINWRNPNSDFHLSLSISYPNEEDIARAARKGVSAGGNIMIHGQKNGEEWFENFQQLRDWTEGCIAVTNAAMQEIWHAVPNGTPIRIEP</sequence>
<keyword evidence="6 7" id="KW-0961">Cell wall biogenesis/degradation</keyword>
<keyword evidence="5 7" id="KW-0573">Peptidoglycan synthesis</keyword>
<dbReference type="Proteomes" id="UP000189462">
    <property type="component" value="Unassembled WGS sequence"/>
</dbReference>
<dbReference type="Pfam" id="PF03734">
    <property type="entry name" value="YkuD"/>
    <property type="match status" value="1"/>
</dbReference>
<dbReference type="STRING" id="108003.B1C78_07375"/>
<dbReference type="AlphaFoldDB" id="A0A1V3NKE5"/>
<evidence type="ECO:0000256" key="8">
    <source>
        <dbReference type="SAM" id="SignalP"/>
    </source>
</evidence>
<dbReference type="InterPro" id="IPR005490">
    <property type="entry name" value="LD_TPept_cat_dom"/>
</dbReference>
<evidence type="ECO:0000256" key="3">
    <source>
        <dbReference type="ARBA" id="ARBA00022679"/>
    </source>
</evidence>
<dbReference type="PROSITE" id="PS52029">
    <property type="entry name" value="LD_TPASE"/>
    <property type="match status" value="1"/>
</dbReference>